<proteinExistence type="predicted"/>
<keyword evidence="2" id="KW-1185">Reference proteome</keyword>
<evidence type="ECO:0000313" key="2">
    <source>
        <dbReference type="Proteomes" id="UP000050761"/>
    </source>
</evidence>
<dbReference type="AlphaFoldDB" id="A0A183GIB2"/>
<gene>
    <name evidence="1" type="ORF">HPBE_LOCUS22360</name>
</gene>
<sequence length="359" mass="40756">MSGIPPMLPPPPPARKRFTSALTEEAVNDWLITLTQTIGTTKRQEEGTVRLRGDRPRGLIWRIGKLPIRYQKASVRLPEILLLCDRLLANHRAFCSHEECRLRGITPKRAQDLMRISVHSISIAPQFDIILKRAVDSLISVHRRIHNLDHVLVNTASWRTDIAQTSAHMHVLTRLKLPDDTVLSHLNLTKRWTIAASPPFKEKDLKSLMTQWKTPARVDKHDHVTHCTDFARMYFATACDPVKEVKKYAVRVLGKHAKDPRKMDLPANIRDTLIKCFLDCLKMGQPELDRMPDELAAQPTQKSNHRFWSDLGPTNESGATKLLEKQATGDAWISALKSTLGRALNNVRQYVKKGNALVP</sequence>
<protein>
    <submittedName>
        <fullName evidence="3">PH domain-containing protein</fullName>
    </submittedName>
</protein>
<reference evidence="3" key="2">
    <citation type="submission" date="2019-09" db="UniProtKB">
        <authorList>
            <consortium name="WormBaseParasite"/>
        </authorList>
    </citation>
    <scope>IDENTIFICATION</scope>
</reference>
<accession>A0A3P8GMQ5</accession>
<dbReference type="EMBL" id="UZAH01033915">
    <property type="protein sequence ID" value="VDP32096.1"/>
    <property type="molecule type" value="Genomic_DNA"/>
</dbReference>
<accession>A0A183GIB2</accession>
<dbReference type="WBParaSite" id="HPBE_0002236101-mRNA-1">
    <property type="protein sequence ID" value="HPBE_0002236101-mRNA-1"/>
    <property type="gene ID" value="HPBE_0002236101"/>
</dbReference>
<dbReference type="OrthoDB" id="5900829at2759"/>
<organism evidence="2 3">
    <name type="scientific">Heligmosomoides polygyrus</name>
    <name type="common">Parasitic roundworm</name>
    <dbReference type="NCBI Taxonomy" id="6339"/>
    <lineage>
        <taxon>Eukaryota</taxon>
        <taxon>Metazoa</taxon>
        <taxon>Ecdysozoa</taxon>
        <taxon>Nematoda</taxon>
        <taxon>Chromadorea</taxon>
        <taxon>Rhabditida</taxon>
        <taxon>Rhabditina</taxon>
        <taxon>Rhabditomorpha</taxon>
        <taxon>Strongyloidea</taxon>
        <taxon>Heligmosomidae</taxon>
        <taxon>Heligmosomoides</taxon>
    </lineage>
</organism>
<reference evidence="1 2" key="1">
    <citation type="submission" date="2018-11" db="EMBL/GenBank/DDBJ databases">
        <authorList>
            <consortium name="Pathogen Informatics"/>
        </authorList>
    </citation>
    <scope>NUCLEOTIDE SEQUENCE [LARGE SCALE GENOMIC DNA]</scope>
</reference>
<evidence type="ECO:0000313" key="3">
    <source>
        <dbReference type="WBParaSite" id="HPBE_0002236101-mRNA-1"/>
    </source>
</evidence>
<name>A0A183GIB2_HELPZ</name>
<evidence type="ECO:0000313" key="1">
    <source>
        <dbReference type="EMBL" id="VDP32096.1"/>
    </source>
</evidence>
<dbReference type="Proteomes" id="UP000050761">
    <property type="component" value="Unassembled WGS sequence"/>
</dbReference>